<dbReference type="AlphaFoldDB" id="Q2SPG2"/>
<reference evidence="1 2" key="1">
    <citation type="journal article" date="2005" name="Nucleic Acids Res.">
        <title>Genomic blueprint of Hahella chejuensis, a marine microbe producing an algicidal agent.</title>
        <authorList>
            <person name="Jeong H."/>
            <person name="Yim J.H."/>
            <person name="Lee C."/>
            <person name="Choi S.-H."/>
            <person name="Park Y.K."/>
            <person name="Yoon S.H."/>
            <person name="Hur C.-G."/>
            <person name="Kang H.-Y."/>
            <person name="Kim D."/>
            <person name="Lee H.H."/>
            <person name="Park K.H."/>
            <person name="Park S.-H."/>
            <person name="Park H.-S."/>
            <person name="Lee H.K."/>
            <person name="Oh T.K."/>
            <person name="Kim J.F."/>
        </authorList>
    </citation>
    <scope>NUCLEOTIDE SEQUENCE [LARGE SCALE GENOMIC DNA]</scope>
    <source>
        <strain evidence="1 2">KCTC 2396</strain>
    </source>
</reference>
<protein>
    <submittedName>
        <fullName evidence="1">Uncharacterized protein</fullName>
    </submittedName>
</protein>
<dbReference type="EMBL" id="CP000155">
    <property type="protein sequence ID" value="ABC27462.1"/>
    <property type="molecule type" value="Genomic_DNA"/>
</dbReference>
<dbReference type="STRING" id="349521.HCH_00558"/>
<proteinExistence type="predicted"/>
<dbReference type="RefSeq" id="WP_011394539.1">
    <property type="nucleotide sequence ID" value="NC_007645.1"/>
</dbReference>
<evidence type="ECO:0000313" key="1">
    <source>
        <dbReference type="EMBL" id="ABC27462.1"/>
    </source>
</evidence>
<evidence type="ECO:0000313" key="2">
    <source>
        <dbReference type="Proteomes" id="UP000000238"/>
    </source>
</evidence>
<name>Q2SPG2_HAHCH</name>
<gene>
    <name evidence="1" type="ordered locus">HCH_00558</name>
</gene>
<organism evidence="1 2">
    <name type="scientific">Hahella chejuensis (strain KCTC 2396)</name>
    <dbReference type="NCBI Taxonomy" id="349521"/>
    <lineage>
        <taxon>Bacteria</taxon>
        <taxon>Pseudomonadati</taxon>
        <taxon>Pseudomonadota</taxon>
        <taxon>Gammaproteobacteria</taxon>
        <taxon>Oceanospirillales</taxon>
        <taxon>Hahellaceae</taxon>
        <taxon>Hahella</taxon>
    </lineage>
</organism>
<dbReference type="KEGG" id="hch:HCH_00558"/>
<accession>Q2SPG2</accession>
<sequence length="360" mass="39380">MSPYFLRFSSAILHWVCPVRRWFSAKHAAVLATTLALAGCGATRNVMYKTTGDVMVSFAQEHQTPFVLSTDDVSMNCGMSEALAPMLMSFGRVRDEPHSLAVMIYGSAGMCAESRALNEELRYMRAIRDQDPAEAEDALIAQKRFNTLAAKRNYEAYQHLVAQYGEPGGACPELEEDYDEFIWMMGMIAGLQALNNEIASGAGLGVPKNIAAKVERSAACVDDDKWWGAPMAIRATVWSMLPGAEPKGENASMRLAAAAKKGERAGVRLAHVFQALAAYGKGDMDAVKQVIRAHAKSKANKEAPPEARLLDELATTMLTGLSDRMWTEHTGHRTPMGALGRFWDDKKQTTAETVDLSDIL</sequence>
<dbReference type="HOGENOM" id="CLU_787092_0_0_6"/>
<dbReference type="eggNOG" id="ENOG502ZAH0">
    <property type="taxonomic scope" value="Bacteria"/>
</dbReference>
<keyword evidence="2" id="KW-1185">Reference proteome</keyword>
<dbReference type="Proteomes" id="UP000000238">
    <property type="component" value="Chromosome"/>
</dbReference>